<dbReference type="PANTHER" id="PTHR39342:SF1">
    <property type="entry name" value="UPF0283 MEMBRANE PROTEIN YCJF"/>
    <property type="match status" value="1"/>
</dbReference>
<evidence type="ECO:0000256" key="5">
    <source>
        <dbReference type="ARBA" id="ARBA00022692"/>
    </source>
</evidence>
<feature type="region of interest" description="Disordered" evidence="8">
    <location>
        <begin position="1"/>
        <end position="37"/>
    </location>
</feature>
<dbReference type="PANTHER" id="PTHR39342">
    <property type="entry name" value="UPF0283 MEMBRANE PROTEIN YCJF"/>
    <property type="match status" value="1"/>
</dbReference>
<gene>
    <name evidence="10" type="ORF">HUK65_08035</name>
</gene>
<dbReference type="Pfam" id="PF05128">
    <property type="entry name" value="DUF697"/>
    <property type="match status" value="1"/>
</dbReference>
<feature type="transmembrane region" description="Helical" evidence="9">
    <location>
        <begin position="197"/>
        <end position="216"/>
    </location>
</feature>
<dbReference type="EMBL" id="JACBXS010000013">
    <property type="protein sequence ID" value="NYS24942.1"/>
    <property type="molecule type" value="Genomic_DNA"/>
</dbReference>
<evidence type="ECO:0000256" key="1">
    <source>
        <dbReference type="ARBA" id="ARBA00004429"/>
    </source>
</evidence>
<keyword evidence="11" id="KW-1185">Reference proteome</keyword>
<evidence type="ECO:0000256" key="6">
    <source>
        <dbReference type="ARBA" id="ARBA00022989"/>
    </source>
</evidence>
<name>A0A7Z0HZ35_9RHOB</name>
<sequence length="335" mass="34980">MSTRKPILFDVDDAAPADPAAAPPLPDDAPAPPRSQAMARAATLAGRPRSRLARAAWAALGALVALALSVAAWDFATALVQRSPALGWLATGLMAVVALGLVALALRELAGFRRLRRIDALRAQAATTDLRMARDVSDRIATLYADRPELLWARERLAEGTANAFDADGVLALTETTLLAPIDQAARAEVEAAARQVALITAVVPMAALDVAVALLTNLRMIRRIAALYGGRSGTLGSLRLLRAVLAHLLATGLVSAGDDLIGSVAGGGMLSKLSRRFGEGVMNGALTARVGVATIEVCRPLPFAAAPRPRVTALIQRALTGLFDRTPPTRPEAP</sequence>
<accession>A0A7Z0HZ35</accession>
<comment type="subcellular location">
    <subcellularLocation>
        <location evidence="1">Cell inner membrane</location>
        <topology evidence="1">Multi-pass membrane protein</topology>
    </subcellularLocation>
</comment>
<dbReference type="InterPro" id="IPR006507">
    <property type="entry name" value="UPF0283"/>
</dbReference>
<keyword evidence="5 9" id="KW-0812">Transmembrane</keyword>
<feature type="transmembrane region" description="Helical" evidence="9">
    <location>
        <begin position="85"/>
        <end position="106"/>
    </location>
</feature>
<evidence type="ECO:0000313" key="10">
    <source>
        <dbReference type="EMBL" id="NYS24942.1"/>
    </source>
</evidence>
<feature type="transmembrane region" description="Helical" evidence="9">
    <location>
        <begin position="55"/>
        <end position="73"/>
    </location>
</feature>
<feature type="compositionally biased region" description="Pro residues" evidence="8">
    <location>
        <begin position="21"/>
        <end position="33"/>
    </location>
</feature>
<comment type="caution">
    <text evidence="10">The sequence shown here is derived from an EMBL/GenBank/DDBJ whole genome shotgun (WGS) entry which is preliminary data.</text>
</comment>
<evidence type="ECO:0000256" key="7">
    <source>
        <dbReference type="ARBA" id="ARBA00023136"/>
    </source>
</evidence>
<keyword evidence="3" id="KW-1003">Cell membrane</keyword>
<organism evidence="10 11">
    <name type="scientific">Rhabdonatronobacter sediminivivens</name>
    <dbReference type="NCBI Taxonomy" id="2743469"/>
    <lineage>
        <taxon>Bacteria</taxon>
        <taxon>Pseudomonadati</taxon>
        <taxon>Pseudomonadota</taxon>
        <taxon>Alphaproteobacteria</taxon>
        <taxon>Rhodobacterales</taxon>
        <taxon>Paracoccaceae</taxon>
        <taxon>Rhabdonatronobacter</taxon>
    </lineage>
</organism>
<protein>
    <submittedName>
        <fullName evidence="10">TIGR01620 family protein</fullName>
    </submittedName>
</protein>
<evidence type="ECO:0000256" key="4">
    <source>
        <dbReference type="ARBA" id="ARBA00022519"/>
    </source>
</evidence>
<dbReference type="GO" id="GO:0005886">
    <property type="term" value="C:plasma membrane"/>
    <property type="evidence" value="ECO:0007669"/>
    <property type="project" value="UniProtKB-SubCell"/>
</dbReference>
<dbReference type="Proteomes" id="UP000529417">
    <property type="component" value="Unassembled WGS sequence"/>
</dbReference>
<keyword evidence="7 9" id="KW-0472">Membrane</keyword>
<dbReference type="InterPro" id="IPR021147">
    <property type="entry name" value="DUF697"/>
</dbReference>
<keyword evidence="4" id="KW-0997">Cell inner membrane</keyword>
<dbReference type="NCBIfam" id="TIGR01620">
    <property type="entry name" value="hyp_HI0043"/>
    <property type="match status" value="1"/>
</dbReference>
<keyword evidence="6 9" id="KW-1133">Transmembrane helix</keyword>
<dbReference type="AlphaFoldDB" id="A0A7Z0HZ35"/>
<comment type="similarity">
    <text evidence="2">Belongs to the UPF0283 family.</text>
</comment>
<reference evidence="10 11" key="1">
    <citation type="journal article" date="2000" name="Arch. Microbiol.">
        <title>Rhodobaca bogoriensis gen. nov. and sp. nov., an alkaliphilic purple nonsulfur bacterium from African Rift Valley soda lakes.</title>
        <authorList>
            <person name="Milford A.D."/>
            <person name="Achenbach L.A."/>
            <person name="Jung D.O."/>
            <person name="Madigan M.T."/>
        </authorList>
    </citation>
    <scope>NUCLEOTIDE SEQUENCE [LARGE SCALE GENOMIC DNA]</scope>
    <source>
        <strain evidence="10 11">2376</strain>
    </source>
</reference>
<evidence type="ECO:0000256" key="2">
    <source>
        <dbReference type="ARBA" id="ARBA00008255"/>
    </source>
</evidence>
<evidence type="ECO:0000256" key="8">
    <source>
        <dbReference type="SAM" id="MobiDB-lite"/>
    </source>
</evidence>
<evidence type="ECO:0000256" key="9">
    <source>
        <dbReference type="SAM" id="Phobius"/>
    </source>
</evidence>
<evidence type="ECO:0000256" key="3">
    <source>
        <dbReference type="ARBA" id="ARBA00022475"/>
    </source>
</evidence>
<dbReference type="RefSeq" id="WP_179905644.1">
    <property type="nucleotide sequence ID" value="NZ_JACBXS010000013.1"/>
</dbReference>
<evidence type="ECO:0000313" key="11">
    <source>
        <dbReference type="Proteomes" id="UP000529417"/>
    </source>
</evidence>
<proteinExistence type="inferred from homology"/>